<gene>
    <name evidence="3" type="ORF">AWRI4620_LOCUS2796</name>
</gene>
<feature type="compositionally biased region" description="Polar residues" evidence="1">
    <location>
        <begin position="395"/>
        <end position="410"/>
    </location>
</feature>
<feature type="region of interest" description="Disordered" evidence="1">
    <location>
        <begin position="86"/>
        <end position="130"/>
    </location>
</feature>
<feature type="region of interest" description="Disordered" evidence="1">
    <location>
        <begin position="214"/>
        <end position="416"/>
    </location>
</feature>
<feature type="compositionally biased region" description="Low complexity" evidence="1">
    <location>
        <begin position="275"/>
        <end position="292"/>
    </location>
</feature>
<feature type="compositionally biased region" description="Basic residues" evidence="1">
    <location>
        <begin position="365"/>
        <end position="393"/>
    </location>
</feature>
<feature type="compositionally biased region" description="Polar residues" evidence="1">
    <location>
        <begin position="115"/>
        <end position="129"/>
    </location>
</feature>
<name>A0A9N8KBB7_9PEZI</name>
<keyword evidence="2" id="KW-0732">Signal</keyword>
<accession>A0A9N8KBB7</accession>
<dbReference type="Proteomes" id="UP000745764">
    <property type="component" value="Unassembled WGS sequence"/>
</dbReference>
<dbReference type="OrthoDB" id="3934989at2759"/>
<feature type="signal peptide" evidence="2">
    <location>
        <begin position="1"/>
        <end position="24"/>
    </location>
</feature>
<keyword evidence="4" id="KW-1185">Reference proteome</keyword>
<proteinExistence type="predicted"/>
<comment type="caution">
    <text evidence="3">The sequence shown here is derived from an EMBL/GenBank/DDBJ whole genome shotgun (WGS) entry which is preliminary data.</text>
</comment>
<reference evidence="3" key="1">
    <citation type="submission" date="2020-06" db="EMBL/GenBank/DDBJ databases">
        <authorList>
            <person name="Onetto C."/>
        </authorList>
    </citation>
    <scope>NUCLEOTIDE SEQUENCE</scope>
</reference>
<dbReference type="AlphaFoldDB" id="A0A9N8KBB7"/>
<evidence type="ECO:0000313" key="4">
    <source>
        <dbReference type="Proteomes" id="UP000745764"/>
    </source>
</evidence>
<feature type="chain" id="PRO_5040402952" evidence="2">
    <location>
        <begin position="25"/>
        <end position="416"/>
    </location>
</feature>
<evidence type="ECO:0000313" key="3">
    <source>
        <dbReference type="EMBL" id="CAD0108541.1"/>
    </source>
</evidence>
<feature type="compositionally biased region" description="Basic and acidic residues" evidence="1">
    <location>
        <begin position="242"/>
        <end position="258"/>
    </location>
</feature>
<dbReference type="EMBL" id="CAINUL010000003">
    <property type="protein sequence ID" value="CAD0108541.1"/>
    <property type="molecule type" value="Genomic_DNA"/>
</dbReference>
<sequence>MANNFMMKLLLLFFGYLNFYGAVAQISKKSDVASSAVQPGRYQASTLLTSIINKADINLHEVDTPNAQTEFDANYNDLADMNDNEVLTDTEDNDDDDDDDDDDDEQHPSVLADVNNPNSANFAMSSADNQFKGGKGVRARLVRYKKADCEKKRTGKGKRMRESKCHTLHRKHFNSYEFILRESKKGKKDKDDDESEDDSSKGCRVVIYHDGKCTDEASSANEESCTDIGDEDGDDKEDKDDKDDKKLHARDLMSERPKYKSAKFLCDGVNAGDPTSTESESDYYSTTSLYSDRYADPTGSSSKAFTLPSKTATPLSSKSESGEPTTTDAPDPDDDEQDPDDDDDEEDDDDVDDDDDGKEDSPKPKTTKTIKTKKHKTKSHKSKKTKSKKHHSKTQSIVTTTEAVPTTSDGPDTEWS</sequence>
<feature type="compositionally biased region" description="Acidic residues" evidence="1">
    <location>
        <begin position="86"/>
        <end position="105"/>
    </location>
</feature>
<feature type="compositionally biased region" description="Acidic residues" evidence="1">
    <location>
        <begin position="224"/>
        <end position="241"/>
    </location>
</feature>
<feature type="compositionally biased region" description="Acidic residues" evidence="1">
    <location>
        <begin position="330"/>
        <end position="358"/>
    </location>
</feature>
<evidence type="ECO:0000256" key="1">
    <source>
        <dbReference type="SAM" id="MobiDB-lite"/>
    </source>
</evidence>
<organism evidence="3 4">
    <name type="scientific">Aureobasidium uvarum</name>
    <dbReference type="NCBI Taxonomy" id="2773716"/>
    <lineage>
        <taxon>Eukaryota</taxon>
        <taxon>Fungi</taxon>
        <taxon>Dikarya</taxon>
        <taxon>Ascomycota</taxon>
        <taxon>Pezizomycotina</taxon>
        <taxon>Dothideomycetes</taxon>
        <taxon>Dothideomycetidae</taxon>
        <taxon>Dothideales</taxon>
        <taxon>Saccotheciaceae</taxon>
        <taxon>Aureobasidium</taxon>
    </lineage>
</organism>
<evidence type="ECO:0000256" key="2">
    <source>
        <dbReference type="SAM" id="SignalP"/>
    </source>
</evidence>
<feature type="compositionally biased region" description="Polar residues" evidence="1">
    <location>
        <begin position="298"/>
        <end position="327"/>
    </location>
</feature>
<protein>
    <submittedName>
        <fullName evidence="3">Uncharacterized protein</fullName>
    </submittedName>
</protein>